<dbReference type="AlphaFoldDB" id="A0A9X4KWW7"/>
<dbReference type="Pfam" id="PF01609">
    <property type="entry name" value="DDE_Tnp_1"/>
    <property type="match status" value="1"/>
</dbReference>
<dbReference type="InterPro" id="IPR002559">
    <property type="entry name" value="Transposase_11"/>
</dbReference>
<accession>A0A9X4KWW7</accession>
<dbReference type="InterPro" id="IPR012337">
    <property type="entry name" value="RNaseH-like_sf"/>
</dbReference>
<dbReference type="EMBL" id="JAPDIA010000002">
    <property type="protein sequence ID" value="MDG0808815.1"/>
    <property type="molecule type" value="Genomic_DNA"/>
</dbReference>
<feature type="domain" description="Transposase IS4-like" evidence="1">
    <location>
        <begin position="118"/>
        <end position="246"/>
    </location>
</feature>
<evidence type="ECO:0000313" key="2">
    <source>
        <dbReference type="EMBL" id="MDG0808815.1"/>
    </source>
</evidence>
<protein>
    <submittedName>
        <fullName evidence="3">Transposase</fullName>
    </submittedName>
</protein>
<keyword evidence="4" id="KW-1185">Reference proteome</keyword>
<name>A0A9X4KWW7_9BACL</name>
<comment type="caution">
    <text evidence="3">The sequence shown here is derived from an EMBL/GenBank/DDBJ whole genome shotgun (WGS) entry which is preliminary data.</text>
</comment>
<dbReference type="EMBL" id="JAPDIA010000008">
    <property type="protein sequence ID" value="MDG0812033.1"/>
    <property type="molecule type" value="Genomic_DNA"/>
</dbReference>
<organism evidence="3 4">
    <name type="scientific">Cohnella rhizosphaerae</name>
    <dbReference type="NCBI Taxonomy" id="1457232"/>
    <lineage>
        <taxon>Bacteria</taxon>
        <taxon>Bacillati</taxon>
        <taxon>Bacillota</taxon>
        <taxon>Bacilli</taxon>
        <taxon>Bacillales</taxon>
        <taxon>Paenibacillaceae</taxon>
        <taxon>Cohnella</taxon>
    </lineage>
</organism>
<dbReference type="GO" id="GO:0004803">
    <property type="term" value="F:transposase activity"/>
    <property type="evidence" value="ECO:0007669"/>
    <property type="project" value="InterPro"/>
</dbReference>
<evidence type="ECO:0000313" key="4">
    <source>
        <dbReference type="Proteomes" id="UP001153404"/>
    </source>
</evidence>
<evidence type="ECO:0000259" key="1">
    <source>
        <dbReference type="Pfam" id="PF01609"/>
    </source>
</evidence>
<dbReference type="SUPFAM" id="SSF53098">
    <property type="entry name" value="Ribonuclease H-like"/>
    <property type="match status" value="1"/>
</dbReference>
<dbReference type="GO" id="GO:0003677">
    <property type="term" value="F:DNA binding"/>
    <property type="evidence" value="ECO:0007669"/>
    <property type="project" value="InterPro"/>
</dbReference>
<dbReference type="PANTHER" id="PTHR33258">
    <property type="entry name" value="TRANSPOSASE INSL FOR INSERTION SEQUENCE ELEMENT IS186A-RELATED"/>
    <property type="match status" value="1"/>
</dbReference>
<dbReference type="PANTHER" id="PTHR33258:SF1">
    <property type="entry name" value="TRANSPOSASE INSL FOR INSERTION SEQUENCE ELEMENT IS186A-RELATED"/>
    <property type="match status" value="1"/>
</dbReference>
<dbReference type="GO" id="GO:0006313">
    <property type="term" value="P:DNA transposition"/>
    <property type="evidence" value="ECO:0007669"/>
    <property type="project" value="InterPro"/>
</dbReference>
<dbReference type="RefSeq" id="WP_277529652.1">
    <property type="nucleotide sequence ID" value="NZ_JAPDIA010000002.1"/>
</dbReference>
<sequence length="284" mass="31666">MNTIVSNERVVRQVLGVLGQHNTALKSDAYAKKLFAWNTTLLYLEGILQKRNAVGEIAQHLSSTPWMQKWTNLSSIDGSALNRRLRQLSTDVLKQTYTDLVARYAQTFGLPRPLKHFGPLAAVDATVLTLGKVRGEWAYQQKGHNAVKMHVSLDLTGEKSAVPSRVVLSTACVADLDAEVTGALVTRSEATHLLDRGYIDYGQFLRWNREKIRFVARLKANSKVKVILQKEDVGPSIEQDAQVELTDSKTGETGIFRLVTYSFTDQKRKVAPCTGAHQSLRRFG</sequence>
<reference evidence="3" key="1">
    <citation type="submission" date="2022-10" db="EMBL/GenBank/DDBJ databases">
        <title>Comparative genomic analysis of Cohnella hashimotonis sp. nov., isolated from the International Space Station.</title>
        <authorList>
            <person name="Simpson A."/>
            <person name="Venkateswaran K."/>
        </authorList>
    </citation>
    <scope>NUCLEOTIDE SEQUENCE</scope>
    <source>
        <strain evidence="3">DSM 28161</strain>
    </source>
</reference>
<proteinExistence type="predicted"/>
<gene>
    <name evidence="2" type="ORF">OMP40_04990</name>
    <name evidence="3" type="ORF">OMP40_23700</name>
</gene>
<evidence type="ECO:0000313" key="3">
    <source>
        <dbReference type="EMBL" id="MDG0812033.1"/>
    </source>
</evidence>
<dbReference type="Proteomes" id="UP001153404">
    <property type="component" value="Unassembled WGS sequence"/>
</dbReference>